<keyword evidence="2" id="KW-1185">Reference proteome</keyword>
<gene>
    <name evidence="1" type="ORF">HMPREF0623_1666</name>
</gene>
<dbReference type="AlphaFoldDB" id="E0NI35"/>
<sequence length="62" mass="7048">MALVYLIGQKRSNVFAHSLKLMLQKHDLALIGKEGWGKEIKILVKTCAGTLNTGLSWIKRYY</sequence>
<name>E0NI35_PEDAC</name>
<comment type="caution">
    <text evidence="1">The sequence shown here is derived from an EMBL/GenBank/DDBJ whole genome shotgun (WGS) entry which is preliminary data.</text>
</comment>
<reference evidence="1" key="1">
    <citation type="submission" date="2010-07" db="EMBL/GenBank/DDBJ databases">
        <authorList>
            <person name="Muzny D."/>
            <person name="Qin X."/>
            <person name="Deng J."/>
            <person name="Jiang H."/>
            <person name="Liu Y."/>
            <person name="Qu J."/>
            <person name="Song X.-Z."/>
            <person name="Zhang L."/>
            <person name="Thornton R."/>
            <person name="Coyle M."/>
            <person name="Francisco L."/>
            <person name="Jackson L."/>
            <person name="Javaid M."/>
            <person name="Korchina V."/>
            <person name="Kovar C."/>
            <person name="Mata R."/>
            <person name="Mathew T."/>
            <person name="Ngo R."/>
            <person name="Nguyen L."/>
            <person name="Nguyen N."/>
            <person name="Okwuonu G."/>
            <person name="Ongeri F."/>
            <person name="Pham C."/>
            <person name="Simmons D."/>
            <person name="Wilczek-Boney K."/>
            <person name="Hale W."/>
            <person name="Jakkamsetti A."/>
            <person name="Pham P."/>
            <person name="Ruth R."/>
            <person name="San Lucas F."/>
            <person name="Warren J."/>
            <person name="Zhang J."/>
            <person name="Zhao Z."/>
            <person name="Zhou C."/>
            <person name="Zhu D."/>
            <person name="Lee S."/>
            <person name="Bess C."/>
            <person name="Blankenburg K."/>
            <person name="Forbes L."/>
            <person name="Fu Q."/>
            <person name="Gubbala S."/>
            <person name="Hirani K."/>
            <person name="Jayaseelan J.C."/>
            <person name="Lara F."/>
            <person name="Munidasa M."/>
            <person name="Palculict T."/>
            <person name="Patil S."/>
            <person name="Pu L.-L."/>
            <person name="Saada N."/>
            <person name="Tang L."/>
            <person name="Weissenberger G."/>
            <person name="Zhu Y."/>
            <person name="Hemphill L."/>
            <person name="Shang Y."/>
            <person name="Youmans B."/>
            <person name="Ayvaz T."/>
            <person name="Ross M."/>
            <person name="Santibanez J."/>
            <person name="Aqrawi P."/>
            <person name="Gross S."/>
            <person name="Joshi V."/>
            <person name="Fowler G."/>
            <person name="Nazareth L."/>
            <person name="Reid J."/>
            <person name="Worley K."/>
            <person name="Petrosino J."/>
            <person name="Highlander S."/>
            <person name="Gibbs R."/>
        </authorList>
    </citation>
    <scope>NUCLEOTIDE SEQUENCE [LARGE SCALE GENOMIC DNA]</scope>
    <source>
        <strain evidence="1">DSM 20284</strain>
    </source>
</reference>
<proteinExistence type="predicted"/>
<evidence type="ECO:0000313" key="2">
    <source>
        <dbReference type="Proteomes" id="UP000004470"/>
    </source>
</evidence>
<accession>E0NI35</accession>
<dbReference type="EMBL" id="AEEG01000009">
    <property type="protein sequence ID" value="EFL94798.1"/>
    <property type="molecule type" value="Genomic_DNA"/>
</dbReference>
<dbReference type="Proteomes" id="UP000004470">
    <property type="component" value="Unassembled WGS sequence"/>
</dbReference>
<protein>
    <submittedName>
        <fullName evidence="1">Uncharacterized protein</fullName>
    </submittedName>
</protein>
<dbReference type="HOGENOM" id="CLU_2900166_0_0_9"/>
<organism evidence="1 2">
    <name type="scientific">Pediococcus acidilactici DSM 20284</name>
    <dbReference type="NCBI Taxonomy" id="862514"/>
    <lineage>
        <taxon>Bacteria</taxon>
        <taxon>Bacillati</taxon>
        <taxon>Bacillota</taxon>
        <taxon>Bacilli</taxon>
        <taxon>Lactobacillales</taxon>
        <taxon>Lactobacillaceae</taxon>
        <taxon>Pediococcus</taxon>
        <taxon>Pediococcus acidilactici group</taxon>
    </lineage>
</organism>
<evidence type="ECO:0000313" key="1">
    <source>
        <dbReference type="EMBL" id="EFL94798.1"/>
    </source>
</evidence>